<dbReference type="PANTHER" id="PTHR43562:SF3">
    <property type="entry name" value="SODIUM ION_PROTON EXCHANGER (EUROFUNG)"/>
    <property type="match status" value="1"/>
</dbReference>
<evidence type="ECO:0000313" key="13">
    <source>
        <dbReference type="Proteomes" id="UP000198535"/>
    </source>
</evidence>
<comment type="subcellular location">
    <subcellularLocation>
        <location evidence="1">Membrane</location>
        <topology evidence="1">Multi-pass membrane protein</topology>
    </subcellularLocation>
</comment>
<organism evidence="12 13">
    <name type="scientific">Methanolobus profundi</name>
    <dbReference type="NCBI Taxonomy" id="487685"/>
    <lineage>
        <taxon>Archaea</taxon>
        <taxon>Methanobacteriati</taxon>
        <taxon>Methanobacteriota</taxon>
        <taxon>Stenosarchaea group</taxon>
        <taxon>Methanomicrobia</taxon>
        <taxon>Methanosarcinales</taxon>
        <taxon>Methanosarcinaceae</taxon>
        <taxon>Methanolobus</taxon>
    </lineage>
</organism>
<feature type="domain" description="Cation/H+ exchanger transmembrane" evidence="11">
    <location>
        <begin position="9"/>
        <end position="374"/>
    </location>
</feature>
<evidence type="ECO:0000256" key="2">
    <source>
        <dbReference type="ARBA" id="ARBA00022448"/>
    </source>
</evidence>
<dbReference type="InterPro" id="IPR038770">
    <property type="entry name" value="Na+/solute_symporter_sf"/>
</dbReference>
<evidence type="ECO:0000256" key="1">
    <source>
        <dbReference type="ARBA" id="ARBA00004141"/>
    </source>
</evidence>
<feature type="transmembrane region" description="Helical" evidence="10">
    <location>
        <begin position="113"/>
        <end position="132"/>
    </location>
</feature>
<evidence type="ECO:0000256" key="3">
    <source>
        <dbReference type="ARBA" id="ARBA00022449"/>
    </source>
</evidence>
<dbReference type="Proteomes" id="UP000198535">
    <property type="component" value="Unassembled WGS sequence"/>
</dbReference>
<dbReference type="GO" id="GO:0016020">
    <property type="term" value="C:membrane"/>
    <property type="evidence" value="ECO:0007669"/>
    <property type="project" value="UniProtKB-SubCell"/>
</dbReference>
<keyword evidence="7" id="KW-0406">Ion transport</keyword>
<evidence type="ECO:0000256" key="10">
    <source>
        <dbReference type="SAM" id="Phobius"/>
    </source>
</evidence>
<feature type="transmembrane region" description="Helical" evidence="10">
    <location>
        <begin position="266"/>
        <end position="284"/>
    </location>
</feature>
<keyword evidence="6" id="KW-0915">Sodium</keyword>
<evidence type="ECO:0000256" key="7">
    <source>
        <dbReference type="ARBA" id="ARBA00023065"/>
    </source>
</evidence>
<dbReference type="RefSeq" id="WP_091934986.1">
    <property type="nucleotide sequence ID" value="NZ_FOUJ01000002.1"/>
</dbReference>
<dbReference type="InterPro" id="IPR006153">
    <property type="entry name" value="Cation/H_exchanger_TM"/>
</dbReference>
<feature type="transmembrane region" description="Helical" evidence="10">
    <location>
        <begin position="290"/>
        <end position="314"/>
    </location>
</feature>
<dbReference type="GO" id="GO:0015297">
    <property type="term" value="F:antiporter activity"/>
    <property type="evidence" value="ECO:0007669"/>
    <property type="project" value="UniProtKB-KW"/>
</dbReference>
<keyword evidence="5 10" id="KW-1133">Transmembrane helix</keyword>
<name>A0A1I4R192_9EURY</name>
<feature type="transmembrane region" description="Helical" evidence="10">
    <location>
        <begin position="144"/>
        <end position="166"/>
    </location>
</feature>
<gene>
    <name evidence="12" type="ORF">SAMN04488696_1308</name>
</gene>
<dbReference type="PANTHER" id="PTHR43562">
    <property type="entry name" value="NAPA-TYPE SODIUM/HYDROGEN ANTIPORTER"/>
    <property type="match status" value="1"/>
</dbReference>
<keyword evidence="8 10" id="KW-0472">Membrane</keyword>
<evidence type="ECO:0000256" key="5">
    <source>
        <dbReference type="ARBA" id="ARBA00022989"/>
    </source>
</evidence>
<evidence type="ECO:0000256" key="9">
    <source>
        <dbReference type="ARBA" id="ARBA00023201"/>
    </source>
</evidence>
<proteinExistence type="predicted"/>
<keyword evidence="2" id="KW-0813">Transport</keyword>
<dbReference type="STRING" id="487685.SAMN04488696_1308"/>
<accession>A0A1I4R192</accession>
<feature type="transmembrane region" description="Helical" evidence="10">
    <location>
        <begin position="326"/>
        <end position="345"/>
    </location>
</feature>
<feature type="transmembrane region" description="Helical" evidence="10">
    <location>
        <begin position="357"/>
        <end position="375"/>
    </location>
</feature>
<dbReference type="GO" id="GO:0006814">
    <property type="term" value="P:sodium ion transport"/>
    <property type="evidence" value="ECO:0007669"/>
    <property type="project" value="UniProtKB-KW"/>
</dbReference>
<keyword evidence="9" id="KW-0739">Sodium transport</keyword>
<dbReference type="AlphaFoldDB" id="A0A1I4R192"/>
<evidence type="ECO:0000256" key="6">
    <source>
        <dbReference type="ARBA" id="ARBA00023053"/>
    </source>
</evidence>
<keyword evidence="3" id="KW-0050">Antiport</keyword>
<reference evidence="13" key="1">
    <citation type="submission" date="2016-10" db="EMBL/GenBank/DDBJ databases">
        <authorList>
            <person name="Varghese N."/>
            <person name="Submissions S."/>
        </authorList>
    </citation>
    <scope>NUCLEOTIDE SEQUENCE [LARGE SCALE GENOMIC DNA]</scope>
    <source>
        <strain evidence="13">Mob M</strain>
    </source>
</reference>
<dbReference type="Gene3D" id="1.20.1530.20">
    <property type="match status" value="1"/>
</dbReference>
<dbReference type="Pfam" id="PF00999">
    <property type="entry name" value="Na_H_Exchanger"/>
    <property type="match status" value="1"/>
</dbReference>
<evidence type="ECO:0000259" key="11">
    <source>
        <dbReference type="Pfam" id="PF00999"/>
    </source>
</evidence>
<feature type="transmembrane region" description="Helical" evidence="10">
    <location>
        <begin position="50"/>
        <end position="71"/>
    </location>
</feature>
<evidence type="ECO:0000256" key="4">
    <source>
        <dbReference type="ARBA" id="ARBA00022692"/>
    </source>
</evidence>
<feature type="transmembrane region" description="Helical" evidence="10">
    <location>
        <begin position="83"/>
        <end position="101"/>
    </location>
</feature>
<evidence type="ECO:0000313" key="12">
    <source>
        <dbReference type="EMBL" id="SFM46027.1"/>
    </source>
</evidence>
<keyword evidence="13" id="KW-1185">Reference proteome</keyword>
<evidence type="ECO:0000256" key="8">
    <source>
        <dbReference type="ARBA" id="ARBA00023136"/>
    </source>
</evidence>
<feature type="transmembrane region" description="Helical" evidence="10">
    <location>
        <begin position="178"/>
        <end position="200"/>
    </location>
</feature>
<dbReference type="GO" id="GO:1902600">
    <property type="term" value="P:proton transmembrane transport"/>
    <property type="evidence" value="ECO:0007669"/>
    <property type="project" value="InterPro"/>
</dbReference>
<keyword evidence="4 10" id="KW-0812">Transmembrane</keyword>
<dbReference type="EMBL" id="FOUJ01000002">
    <property type="protein sequence ID" value="SFM46027.1"/>
    <property type="molecule type" value="Genomic_DNA"/>
</dbReference>
<feature type="transmembrane region" description="Helical" evidence="10">
    <location>
        <begin position="212"/>
        <end position="230"/>
    </location>
</feature>
<sequence>MEALLQILAILFLAKIFSELSERVGLPGMIGEIGAGMFFAFAMKPDDIEVVTFFAELGAIFLLFTAGYREVHVNDLKAASTKALIPTLTQILFAFGFGFMLGNMFGFGFTESLFLAVAFSPTSISVVVKTLIDTDYLSSKPGSMMLTSAIFDDVIGIFLLSVVVSVATLNQFPSAEHILGILVNIIIFVIIMILLGWKVFPRLFEQVQKMHTRESIFSFVIIIALLSAYLSEFFGLHAVIGAFFGGVLLSDLPLAKIETVQKKVSGIAYGFFTPLFFAFIGLTVETEVLYTAGIFTTLVIVLALSGKLIGGFIGTKLVGFGSKDSLIFGIGMMPRAGVELVVIAIGKELGIISNEVFSAIVLMVVVSIIVSPILLEMSIRYKEKGLTEPEQKVA</sequence>
<protein>
    <submittedName>
        <fullName evidence="12">Kef-type K+ transport system, membrane component KefB</fullName>
    </submittedName>
</protein>
<dbReference type="OrthoDB" id="12029at2157"/>